<dbReference type="InterPro" id="IPR036770">
    <property type="entry name" value="Ankyrin_rpt-contain_sf"/>
</dbReference>
<reference evidence="6" key="1">
    <citation type="submission" date="2017-02" db="UniProtKB">
        <authorList>
            <consortium name="WormBaseParasite"/>
        </authorList>
    </citation>
    <scope>IDENTIFICATION</scope>
</reference>
<dbReference type="Gene3D" id="1.25.40.20">
    <property type="entry name" value="Ankyrin repeat-containing domain"/>
    <property type="match status" value="2"/>
</dbReference>
<keyword evidence="2 3" id="KW-0040">ANK repeat</keyword>
<reference evidence="4 5" key="2">
    <citation type="submission" date="2018-11" db="EMBL/GenBank/DDBJ databases">
        <authorList>
            <consortium name="Pathogen Informatics"/>
        </authorList>
    </citation>
    <scope>NUCLEOTIDE SEQUENCE [LARGE SCALE GENOMIC DNA]</scope>
</reference>
<dbReference type="PANTHER" id="PTHR24173:SF74">
    <property type="entry name" value="ANKYRIN REPEAT DOMAIN-CONTAINING PROTEIN 16"/>
    <property type="match status" value="1"/>
</dbReference>
<accession>A0A0R3SNC1</accession>
<dbReference type="SUPFAM" id="SSF48403">
    <property type="entry name" value="Ankyrin repeat"/>
    <property type="match status" value="1"/>
</dbReference>
<feature type="repeat" description="ANK" evidence="3">
    <location>
        <begin position="88"/>
        <end position="120"/>
    </location>
</feature>
<organism evidence="6">
    <name type="scientific">Hymenolepis diminuta</name>
    <name type="common">Rat tapeworm</name>
    <dbReference type="NCBI Taxonomy" id="6216"/>
    <lineage>
        <taxon>Eukaryota</taxon>
        <taxon>Metazoa</taxon>
        <taxon>Spiralia</taxon>
        <taxon>Lophotrochozoa</taxon>
        <taxon>Platyhelminthes</taxon>
        <taxon>Cestoda</taxon>
        <taxon>Eucestoda</taxon>
        <taxon>Cyclophyllidea</taxon>
        <taxon>Hymenolepididae</taxon>
        <taxon>Hymenolepis</taxon>
    </lineage>
</organism>
<evidence type="ECO:0000313" key="5">
    <source>
        <dbReference type="Proteomes" id="UP000274504"/>
    </source>
</evidence>
<dbReference type="EMBL" id="UYSG01005406">
    <property type="protein sequence ID" value="VDL58752.1"/>
    <property type="molecule type" value="Genomic_DNA"/>
</dbReference>
<dbReference type="Proteomes" id="UP000274504">
    <property type="component" value="Unassembled WGS sequence"/>
</dbReference>
<dbReference type="WBParaSite" id="HDID_0000643601-mRNA-1">
    <property type="protein sequence ID" value="HDID_0000643601-mRNA-1"/>
    <property type="gene ID" value="HDID_0000643601"/>
</dbReference>
<dbReference type="OrthoDB" id="194358at2759"/>
<dbReference type="STRING" id="6216.A0A0R3SNC1"/>
<dbReference type="PROSITE" id="PS50088">
    <property type="entry name" value="ANK_REPEAT"/>
    <property type="match status" value="4"/>
</dbReference>
<dbReference type="Pfam" id="PF12796">
    <property type="entry name" value="Ank_2"/>
    <property type="match status" value="2"/>
</dbReference>
<evidence type="ECO:0000256" key="1">
    <source>
        <dbReference type="ARBA" id="ARBA00022737"/>
    </source>
</evidence>
<evidence type="ECO:0000313" key="4">
    <source>
        <dbReference type="EMBL" id="VDL58752.1"/>
    </source>
</evidence>
<evidence type="ECO:0000256" key="3">
    <source>
        <dbReference type="PROSITE-ProRule" id="PRU00023"/>
    </source>
</evidence>
<keyword evidence="1" id="KW-0677">Repeat</keyword>
<dbReference type="InterPro" id="IPR002110">
    <property type="entry name" value="Ankyrin_rpt"/>
</dbReference>
<dbReference type="PROSITE" id="PS50297">
    <property type="entry name" value="ANK_REP_REGION"/>
    <property type="match status" value="3"/>
</dbReference>
<feature type="repeat" description="ANK" evidence="3">
    <location>
        <begin position="188"/>
        <end position="220"/>
    </location>
</feature>
<evidence type="ECO:0000256" key="2">
    <source>
        <dbReference type="ARBA" id="ARBA00023043"/>
    </source>
</evidence>
<dbReference type="PANTHER" id="PTHR24173">
    <property type="entry name" value="ANKYRIN REPEAT CONTAINING"/>
    <property type="match status" value="1"/>
</dbReference>
<dbReference type="Pfam" id="PF00023">
    <property type="entry name" value="Ank"/>
    <property type="match status" value="1"/>
</dbReference>
<feature type="repeat" description="ANK" evidence="3">
    <location>
        <begin position="219"/>
        <end position="251"/>
    </location>
</feature>
<dbReference type="SMART" id="SM00248">
    <property type="entry name" value="ANK"/>
    <property type="match status" value="7"/>
</dbReference>
<name>A0A0R3SNC1_HYMDI</name>
<sequence length="308" mass="34243">MTSCTSSGKKNNQNAMHRFGCPYSTLSGAIEGENVVALRGILDAGHSPEEYEWDTRSTPLIQATQKKNLEVMSILLHYGANISNKHKDGYTAVHVASVLGFLKGLEILSVHGADFNEPDKDNLTPLCLAASEGHVDVVHYLFHRVNSIQPECGNFLLTPLIMAALMKQVEVVNFLLHVQEKSAYQELELNKALLQATIQGNEEVVCLLLEHGANPNCQNDLPPIHAAIHKGYQKILEILCDNGADIEIRNSRDFTPLITACLESNIPAVQYLLKIGKFQACFNHDLKGNLLNNFEIHFRCQYVCIIRQ</sequence>
<proteinExistence type="predicted"/>
<feature type="repeat" description="ANK" evidence="3">
    <location>
        <begin position="55"/>
        <end position="87"/>
    </location>
</feature>
<dbReference type="AlphaFoldDB" id="A0A0R3SNC1"/>
<protein>
    <submittedName>
        <fullName evidence="6">ANK_REP_REGION domain-containing protein</fullName>
    </submittedName>
</protein>
<gene>
    <name evidence="4" type="ORF">HDID_LOCUS6434</name>
</gene>
<dbReference type="PRINTS" id="PR01415">
    <property type="entry name" value="ANKYRIN"/>
</dbReference>
<evidence type="ECO:0000313" key="6">
    <source>
        <dbReference type="WBParaSite" id="HDID_0000643601-mRNA-1"/>
    </source>
</evidence>